<dbReference type="Proteomes" id="UP000635885">
    <property type="component" value="Unassembled WGS sequence"/>
</dbReference>
<dbReference type="SUPFAM" id="SSF53335">
    <property type="entry name" value="S-adenosyl-L-methionine-dependent methyltransferases"/>
    <property type="match status" value="1"/>
</dbReference>
<comment type="caution">
    <text evidence="2">The sequence shown here is derived from an EMBL/GenBank/DDBJ whole genome shotgun (WGS) entry which is preliminary data.</text>
</comment>
<dbReference type="EMBL" id="BMFD01000002">
    <property type="protein sequence ID" value="GGC31676.1"/>
    <property type="molecule type" value="Genomic_DNA"/>
</dbReference>
<dbReference type="InterPro" id="IPR029063">
    <property type="entry name" value="SAM-dependent_MTases_sf"/>
</dbReference>
<dbReference type="Pfam" id="PF08241">
    <property type="entry name" value="Methyltransf_11"/>
    <property type="match status" value="1"/>
</dbReference>
<keyword evidence="3" id="KW-1185">Reference proteome</keyword>
<feature type="domain" description="Methyltransferase type 11" evidence="1">
    <location>
        <begin position="45"/>
        <end position="96"/>
    </location>
</feature>
<evidence type="ECO:0000313" key="3">
    <source>
        <dbReference type="Proteomes" id="UP000635885"/>
    </source>
</evidence>
<protein>
    <recommendedName>
        <fullName evidence="1">Methyltransferase type 11 domain-containing protein</fullName>
    </recommendedName>
</protein>
<proteinExistence type="predicted"/>
<evidence type="ECO:0000259" key="1">
    <source>
        <dbReference type="Pfam" id="PF08241"/>
    </source>
</evidence>
<name>A0ABQ1LYH9_9BACT</name>
<accession>A0ABQ1LYH9</accession>
<sequence>MKNYIKTKINLFKNRNKESRNLEIGPGEVRIPGFETLNIANSPVTDYIINASKPLPFPNGTFKVLYASHILEHIPWYKTLDVLKEWQRVIKIGGEIEIWVPDGYKIAKAFINAEDGDNYLDLDGWYKFNPQKDPCIWASGRIFTYGDGKGTLGHPNWHLAIFSYRYLENLLQEAGFSEIRKMENSEVRGYDHKWINLGIKGRKV</sequence>
<dbReference type="RefSeq" id="WP_188440005.1">
    <property type="nucleotide sequence ID" value="NZ_BMFD01000002.1"/>
</dbReference>
<dbReference type="InterPro" id="IPR013216">
    <property type="entry name" value="Methyltransf_11"/>
</dbReference>
<reference evidence="3" key="1">
    <citation type="journal article" date="2019" name="Int. J. Syst. Evol. Microbiol.">
        <title>The Global Catalogue of Microorganisms (GCM) 10K type strain sequencing project: providing services to taxonomists for standard genome sequencing and annotation.</title>
        <authorList>
            <consortium name="The Broad Institute Genomics Platform"/>
            <consortium name="The Broad Institute Genome Sequencing Center for Infectious Disease"/>
            <person name="Wu L."/>
            <person name="Ma J."/>
        </authorList>
    </citation>
    <scope>NUCLEOTIDE SEQUENCE [LARGE SCALE GENOMIC DNA]</scope>
    <source>
        <strain evidence="3">CGMCC 1.12479</strain>
    </source>
</reference>
<evidence type="ECO:0000313" key="2">
    <source>
        <dbReference type="EMBL" id="GGC31676.1"/>
    </source>
</evidence>
<gene>
    <name evidence="2" type="ORF">GCM10010993_08290</name>
</gene>
<organism evidence="2 3">
    <name type="scientific">Belliella aquatica</name>
    <dbReference type="NCBI Taxonomy" id="1323734"/>
    <lineage>
        <taxon>Bacteria</taxon>
        <taxon>Pseudomonadati</taxon>
        <taxon>Bacteroidota</taxon>
        <taxon>Cytophagia</taxon>
        <taxon>Cytophagales</taxon>
        <taxon>Cyclobacteriaceae</taxon>
        <taxon>Belliella</taxon>
    </lineage>
</organism>
<dbReference type="Gene3D" id="3.40.50.150">
    <property type="entry name" value="Vaccinia Virus protein VP39"/>
    <property type="match status" value="1"/>
</dbReference>